<gene>
    <name evidence="11" type="ORF">F4Y08_01010</name>
</gene>
<evidence type="ECO:0000256" key="10">
    <source>
        <dbReference type="SAM" id="Phobius"/>
    </source>
</evidence>
<feature type="transmembrane region" description="Helical" evidence="10">
    <location>
        <begin position="138"/>
        <end position="162"/>
    </location>
</feature>
<dbReference type="Gene3D" id="1.10.3470.10">
    <property type="entry name" value="ABC transporter involved in vitamin B12 uptake, BtuC"/>
    <property type="match status" value="1"/>
</dbReference>
<feature type="transmembrane region" description="Helical" evidence="10">
    <location>
        <begin position="257"/>
        <end position="276"/>
    </location>
</feature>
<evidence type="ECO:0000256" key="1">
    <source>
        <dbReference type="ARBA" id="ARBA00004651"/>
    </source>
</evidence>
<dbReference type="Pfam" id="PF00950">
    <property type="entry name" value="ABC-3"/>
    <property type="match status" value="1"/>
</dbReference>
<reference evidence="11" key="1">
    <citation type="submission" date="2019-09" db="EMBL/GenBank/DDBJ databases">
        <title>Characterisation of the sponge microbiome using genome-centric metagenomics.</title>
        <authorList>
            <person name="Engelberts J.P."/>
            <person name="Robbins S.J."/>
            <person name="De Goeij J.M."/>
            <person name="Aranda M."/>
            <person name="Bell S.C."/>
            <person name="Webster N.S."/>
        </authorList>
    </citation>
    <scope>NUCLEOTIDE SEQUENCE</scope>
    <source>
        <strain evidence="11">SB0662_bin_9</strain>
    </source>
</reference>
<feature type="region of interest" description="Disordered" evidence="9">
    <location>
        <begin position="350"/>
        <end position="372"/>
    </location>
</feature>
<dbReference type="PANTHER" id="PTHR30477">
    <property type="entry name" value="ABC-TRANSPORTER METAL-BINDING PROTEIN"/>
    <property type="match status" value="1"/>
</dbReference>
<dbReference type="GO" id="GO:0043190">
    <property type="term" value="C:ATP-binding cassette (ABC) transporter complex"/>
    <property type="evidence" value="ECO:0007669"/>
    <property type="project" value="InterPro"/>
</dbReference>
<keyword evidence="3 8" id="KW-0813">Transport</keyword>
<feature type="transmembrane region" description="Helical" evidence="10">
    <location>
        <begin position="189"/>
        <end position="215"/>
    </location>
</feature>
<keyword evidence="4" id="KW-1003">Cell membrane</keyword>
<evidence type="ECO:0000256" key="6">
    <source>
        <dbReference type="ARBA" id="ARBA00022989"/>
    </source>
</evidence>
<name>A0A6B1DNP0_9CHLR</name>
<keyword evidence="6 10" id="KW-1133">Transmembrane helix</keyword>
<feature type="transmembrane region" description="Helical" evidence="10">
    <location>
        <begin position="12"/>
        <end position="35"/>
    </location>
</feature>
<feature type="transmembrane region" description="Helical" evidence="10">
    <location>
        <begin position="227"/>
        <end position="251"/>
    </location>
</feature>
<evidence type="ECO:0000256" key="9">
    <source>
        <dbReference type="SAM" id="MobiDB-lite"/>
    </source>
</evidence>
<dbReference type="SUPFAM" id="SSF81345">
    <property type="entry name" value="ABC transporter involved in vitamin B12 uptake, BtuC"/>
    <property type="match status" value="1"/>
</dbReference>
<dbReference type="CDD" id="cd06550">
    <property type="entry name" value="TM_ABC_iron-siderophores_like"/>
    <property type="match status" value="1"/>
</dbReference>
<dbReference type="InterPro" id="IPR037294">
    <property type="entry name" value="ABC_BtuC-like"/>
</dbReference>
<proteinExistence type="inferred from homology"/>
<feature type="transmembrane region" description="Helical" evidence="10">
    <location>
        <begin position="68"/>
        <end position="87"/>
    </location>
</feature>
<evidence type="ECO:0000256" key="8">
    <source>
        <dbReference type="RuleBase" id="RU003943"/>
    </source>
</evidence>
<feature type="transmembrane region" description="Helical" evidence="10">
    <location>
        <begin position="99"/>
        <end position="117"/>
    </location>
</feature>
<dbReference type="EMBL" id="VXPY01000009">
    <property type="protein sequence ID" value="MYD88907.1"/>
    <property type="molecule type" value="Genomic_DNA"/>
</dbReference>
<comment type="subcellular location">
    <subcellularLocation>
        <location evidence="1 8">Cell membrane</location>
        <topology evidence="1 8">Multi-pass membrane protein</topology>
    </subcellularLocation>
</comment>
<dbReference type="GO" id="GO:0010043">
    <property type="term" value="P:response to zinc ion"/>
    <property type="evidence" value="ECO:0007669"/>
    <property type="project" value="TreeGrafter"/>
</dbReference>
<evidence type="ECO:0000256" key="7">
    <source>
        <dbReference type="ARBA" id="ARBA00023136"/>
    </source>
</evidence>
<dbReference type="PANTHER" id="PTHR30477:SF3">
    <property type="entry name" value="METAL TRANSPORT SYSTEM MEMBRANE PROTEIN CT_069-RELATED"/>
    <property type="match status" value="1"/>
</dbReference>
<sequence length="372" mass="39080">METFLQFLDDYTLRNVLLGTAWIGVVSGSLGTFAFLRRQSLLGDVISHATLPGVVLAFLAWQRREIGVLMVGAAGTGLLATALIQVVDTRTNIKRDGAMGVALAVFFGVGVLLLSMIQNLPTASQAGLDKFIFGQAAALVQSDVIVLLVVGGAVLVALLLLWRELKIVTFDPDFARAAGFRVTILEGGIVTLIVVTIVIGLQTVGVILMSAMLIAPAAAARQWTDRLSIMVLVAALVGGASGAAGAIVSAFGPQIPTGPVVVLVLTALVLVSLFLGHKRGLVWHWRRQRRSRKLADPDTVLGALGALESAHAGTVRGHPKAVVRMAVGQSAQVGQALAVLREAGLADEHDGDWSLTERGRSEAERLGRDSGD</sequence>
<keyword evidence="7 10" id="KW-0472">Membrane</keyword>
<accession>A0A6B1DNP0</accession>
<evidence type="ECO:0000256" key="2">
    <source>
        <dbReference type="ARBA" id="ARBA00008034"/>
    </source>
</evidence>
<dbReference type="AlphaFoldDB" id="A0A6B1DNP0"/>
<keyword evidence="5 8" id="KW-0812">Transmembrane</keyword>
<evidence type="ECO:0000313" key="11">
    <source>
        <dbReference type="EMBL" id="MYD88907.1"/>
    </source>
</evidence>
<dbReference type="GO" id="GO:0071281">
    <property type="term" value="P:cellular response to iron ion"/>
    <property type="evidence" value="ECO:0007669"/>
    <property type="project" value="UniProtKB-ARBA"/>
</dbReference>
<evidence type="ECO:0000256" key="5">
    <source>
        <dbReference type="ARBA" id="ARBA00022692"/>
    </source>
</evidence>
<dbReference type="InterPro" id="IPR001626">
    <property type="entry name" value="ABC_TroCD"/>
</dbReference>
<dbReference type="GO" id="GO:0055085">
    <property type="term" value="P:transmembrane transport"/>
    <property type="evidence" value="ECO:0007669"/>
    <property type="project" value="InterPro"/>
</dbReference>
<comment type="similarity">
    <text evidence="2 8">Belongs to the ABC-3 integral membrane protein family.</text>
</comment>
<evidence type="ECO:0000256" key="4">
    <source>
        <dbReference type="ARBA" id="ARBA00022475"/>
    </source>
</evidence>
<feature type="transmembrane region" description="Helical" evidence="10">
    <location>
        <begin position="41"/>
        <end position="61"/>
    </location>
</feature>
<protein>
    <submittedName>
        <fullName evidence="11">Metal ABC transporter permease</fullName>
    </submittedName>
</protein>
<comment type="caution">
    <text evidence="11">The sequence shown here is derived from an EMBL/GenBank/DDBJ whole genome shotgun (WGS) entry which is preliminary data.</text>
</comment>
<dbReference type="FunFam" id="1.10.3470.10:FF:000003">
    <property type="entry name" value="Iron ABC transporter permease SitD"/>
    <property type="match status" value="1"/>
</dbReference>
<organism evidence="11">
    <name type="scientific">Caldilineaceae bacterium SB0662_bin_9</name>
    <dbReference type="NCBI Taxonomy" id="2605258"/>
    <lineage>
        <taxon>Bacteria</taxon>
        <taxon>Bacillati</taxon>
        <taxon>Chloroflexota</taxon>
        <taxon>Caldilineae</taxon>
        <taxon>Caldilineales</taxon>
        <taxon>Caldilineaceae</taxon>
    </lineage>
</organism>
<evidence type="ECO:0000256" key="3">
    <source>
        <dbReference type="ARBA" id="ARBA00022448"/>
    </source>
</evidence>